<evidence type="ECO:0000313" key="2">
    <source>
        <dbReference type="EMBL" id="TYP77456.1"/>
    </source>
</evidence>
<proteinExistence type="predicted"/>
<sequence>MRLPVHFDGNEWFSTLSLLAMMAIIWILPRRFPTIVSIVFLVIGSGTALFVDFHFGLPPVDMYDVNDLSYYEWFDLLNFFLYSPFAYVFLYLFDWWKPKGIRISLYVLAWSIVGLAYEWVSVTYFHLYNYRKGWQFGYSFVFYFASQSFTVWFYYLVKQCYNRTKNRTGPEWA</sequence>
<name>A0A5S5CGU2_9BACL</name>
<dbReference type="AlphaFoldDB" id="A0A5S5CGU2"/>
<feature type="transmembrane region" description="Helical" evidence="1">
    <location>
        <begin position="105"/>
        <end position="128"/>
    </location>
</feature>
<evidence type="ECO:0000256" key="1">
    <source>
        <dbReference type="SAM" id="Phobius"/>
    </source>
</evidence>
<dbReference type="OrthoDB" id="2381462at2"/>
<protein>
    <submittedName>
        <fullName evidence="2">Uncharacterized protein</fullName>
    </submittedName>
</protein>
<feature type="transmembrane region" description="Helical" evidence="1">
    <location>
        <begin position="140"/>
        <end position="157"/>
    </location>
</feature>
<keyword evidence="1" id="KW-0472">Membrane</keyword>
<feature type="transmembrane region" description="Helical" evidence="1">
    <location>
        <begin position="35"/>
        <end position="56"/>
    </location>
</feature>
<feature type="transmembrane region" description="Helical" evidence="1">
    <location>
        <begin position="76"/>
        <end position="93"/>
    </location>
</feature>
<keyword evidence="1" id="KW-0812">Transmembrane</keyword>
<dbReference type="RefSeq" id="WP_148927990.1">
    <property type="nucleotide sequence ID" value="NZ_VNHS01000002.1"/>
</dbReference>
<evidence type="ECO:0000313" key="3">
    <source>
        <dbReference type="Proteomes" id="UP000323257"/>
    </source>
</evidence>
<dbReference type="EMBL" id="VNHS01000002">
    <property type="protein sequence ID" value="TYP77456.1"/>
    <property type="molecule type" value="Genomic_DNA"/>
</dbReference>
<comment type="caution">
    <text evidence="2">The sequence shown here is derived from an EMBL/GenBank/DDBJ whole genome shotgun (WGS) entry which is preliminary data.</text>
</comment>
<reference evidence="2 3" key="1">
    <citation type="submission" date="2019-07" db="EMBL/GenBank/DDBJ databases">
        <title>Genomic Encyclopedia of Type Strains, Phase III (KMG-III): the genomes of soil and plant-associated and newly described type strains.</title>
        <authorList>
            <person name="Whitman W."/>
        </authorList>
    </citation>
    <scope>NUCLEOTIDE SEQUENCE [LARGE SCALE GENOMIC DNA]</scope>
    <source>
        <strain evidence="2 3">BL24</strain>
    </source>
</reference>
<accession>A0A5S5CGU2</accession>
<organism evidence="2 3">
    <name type="scientific">Paenibacillus methanolicus</name>
    <dbReference type="NCBI Taxonomy" id="582686"/>
    <lineage>
        <taxon>Bacteria</taxon>
        <taxon>Bacillati</taxon>
        <taxon>Bacillota</taxon>
        <taxon>Bacilli</taxon>
        <taxon>Bacillales</taxon>
        <taxon>Paenibacillaceae</taxon>
        <taxon>Paenibacillus</taxon>
    </lineage>
</organism>
<dbReference type="Proteomes" id="UP000323257">
    <property type="component" value="Unassembled WGS sequence"/>
</dbReference>
<gene>
    <name evidence="2" type="ORF">BCM02_10216</name>
</gene>
<feature type="transmembrane region" description="Helical" evidence="1">
    <location>
        <begin position="12"/>
        <end position="28"/>
    </location>
</feature>
<keyword evidence="3" id="KW-1185">Reference proteome</keyword>
<keyword evidence="1" id="KW-1133">Transmembrane helix</keyword>